<dbReference type="InterPro" id="IPR006311">
    <property type="entry name" value="TAT_signal"/>
</dbReference>
<dbReference type="EMBL" id="CP010803">
    <property type="protein sequence ID" value="AJY47735.1"/>
    <property type="molecule type" value="Genomic_DNA"/>
</dbReference>
<keyword evidence="4" id="KW-1185">Reference proteome</keyword>
<dbReference type="STRING" id="1486262.TM49_21945"/>
<dbReference type="PANTHER" id="PTHR30222:SF17">
    <property type="entry name" value="SPERMIDINE_PUTRESCINE-BINDING PERIPLASMIC PROTEIN"/>
    <property type="match status" value="1"/>
</dbReference>
<organism evidence="3 4">
    <name type="scientific">Martelella endophytica</name>
    <dbReference type="NCBI Taxonomy" id="1486262"/>
    <lineage>
        <taxon>Bacteria</taxon>
        <taxon>Pseudomonadati</taxon>
        <taxon>Pseudomonadota</taxon>
        <taxon>Alphaproteobacteria</taxon>
        <taxon>Hyphomicrobiales</taxon>
        <taxon>Aurantimonadaceae</taxon>
        <taxon>Martelella</taxon>
    </lineage>
</organism>
<gene>
    <name evidence="3" type="ORF">TM49_21945</name>
</gene>
<name>A0A0D5LUW0_MAREN</name>
<dbReference type="RefSeq" id="WP_045684358.1">
    <property type="nucleotide sequence ID" value="NZ_CP010803.1"/>
</dbReference>
<evidence type="ECO:0000313" key="3">
    <source>
        <dbReference type="EMBL" id="AJY47735.1"/>
    </source>
</evidence>
<evidence type="ECO:0000256" key="1">
    <source>
        <dbReference type="ARBA" id="ARBA00022729"/>
    </source>
</evidence>
<dbReference type="Gene3D" id="3.40.190.10">
    <property type="entry name" value="Periplasmic binding protein-like II"/>
    <property type="match status" value="2"/>
</dbReference>
<dbReference type="PANTHER" id="PTHR30222">
    <property type="entry name" value="SPERMIDINE/PUTRESCINE-BINDING PERIPLASMIC PROTEIN"/>
    <property type="match status" value="1"/>
</dbReference>
<dbReference type="PROSITE" id="PS51318">
    <property type="entry name" value="TAT"/>
    <property type="match status" value="1"/>
</dbReference>
<evidence type="ECO:0000256" key="2">
    <source>
        <dbReference type="SAM" id="SignalP"/>
    </source>
</evidence>
<accession>A0A0D5LUW0</accession>
<sequence length="376" mass="41836">MQNFSRRNVLQMMGAAALAGPMMSAGKAFAARENELNILCWEGYNSAQVLDPFRSDFSANIHAESLTNDPTMINRLRAGETNVWDLINVNNPWARKVMYPAGLIKPLPKEEFEPYFDSMMPAFKPPYKWAMSDDGSELLGMAQRFGPYSFVVNTDVVSRSMAEEQGWDLFNDPGLEGRYGILESDDWNVFNIFLIAGINPFIEHSDDDMKKFEETAVRVFKGAKLVGDIAAMNQALISGEIDLHMTGGTYSVSPARADGFTNLRAVTPLKGPIDGKGGVAWIEITSTVNNPQLSPLATEFLKYVQDPEVAHTVAFAEGTFNPVSQMGNKACFDLFTKDELDAIQWDSLEEEMDRSAEYDIVPDYDKALEIMTAAKR</sequence>
<dbReference type="HOGENOM" id="CLU_696055_0_0_5"/>
<dbReference type="KEGG" id="mey:TM49_21945"/>
<proteinExistence type="predicted"/>
<dbReference type="Proteomes" id="UP000032611">
    <property type="component" value="Chromosome"/>
</dbReference>
<keyword evidence="1 2" id="KW-0732">Signal</keyword>
<reference evidence="3 4" key="1">
    <citation type="journal article" date="2015" name="Genome Announc.">
        <title>Complete genome sequence of Martelella endophytica YC6887, which has antifungal activity associated with a halophyte.</title>
        <authorList>
            <person name="Khan A."/>
            <person name="Khan H."/>
            <person name="Chung E.J."/>
            <person name="Hossain M.T."/>
            <person name="Chung Y.R."/>
        </authorList>
    </citation>
    <scope>NUCLEOTIDE SEQUENCE [LARGE SCALE GENOMIC DNA]</scope>
    <source>
        <strain evidence="3">YC6887</strain>
    </source>
</reference>
<dbReference type="SUPFAM" id="SSF53850">
    <property type="entry name" value="Periplasmic binding protein-like II"/>
    <property type="match status" value="1"/>
</dbReference>
<feature type="signal peptide" evidence="2">
    <location>
        <begin position="1"/>
        <end position="30"/>
    </location>
</feature>
<dbReference type="OrthoDB" id="181600at2"/>
<dbReference type="AlphaFoldDB" id="A0A0D5LUW0"/>
<feature type="chain" id="PRO_5002295509" evidence="2">
    <location>
        <begin position="31"/>
        <end position="376"/>
    </location>
</feature>
<dbReference type="PATRIC" id="fig|1486262.3.peg.4535"/>
<evidence type="ECO:0000313" key="4">
    <source>
        <dbReference type="Proteomes" id="UP000032611"/>
    </source>
</evidence>
<protein>
    <submittedName>
        <fullName evidence="3">Spermidine/putrescine ABC transporter substrate-binding protein</fullName>
    </submittedName>
</protein>